<sequence>MQWLKREKFRQARLTTDPKLNNPNISIDHWRQSMIHRETMTHERNFNVLGGTFNDRNLLASSTSLQQCLTEG</sequence>
<dbReference type="AlphaFoldDB" id="A0A915KCJ7"/>
<proteinExistence type="predicted"/>
<organism evidence="1 2">
    <name type="scientific">Romanomermis culicivorax</name>
    <name type="common">Nematode worm</name>
    <dbReference type="NCBI Taxonomy" id="13658"/>
    <lineage>
        <taxon>Eukaryota</taxon>
        <taxon>Metazoa</taxon>
        <taxon>Ecdysozoa</taxon>
        <taxon>Nematoda</taxon>
        <taxon>Enoplea</taxon>
        <taxon>Dorylaimia</taxon>
        <taxon>Mermithida</taxon>
        <taxon>Mermithoidea</taxon>
        <taxon>Mermithidae</taxon>
        <taxon>Romanomermis</taxon>
    </lineage>
</organism>
<accession>A0A915KCJ7</accession>
<dbReference type="Proteomes" id="UP000887565">
    <property type="component" value="Unplaced"/>
</dbReference>
<evidence type="ECO:0000313" key="1">
    <source>
        <dbReference type="Proteomes" id="UP000887565"/>
    </source>
</evidence>
<dbReference type="WBParaSite" id="nRc.2.0.1.t36100-RA">
    <property type="protein sequence ID" value="nRc.2.0.1.t36100-RA"/>
    <property type="gene ID" value="nRc.2.0.1.g36100"/>
</dbReference>
<keyword evidence="1" id="KW-1185">Reference proteome</keyword>
<reference evidence="2" key="1">
    <citation type="submission" date="2022-11" db="UniProtKB">
        <authorList>
            <consortium name="WormBaseParasite"/>
        </authorList>
    </citation>
    <scope>IDENTIFICATION</scope>
</reference>
<evidence type="ECO:0000313" key="2">
    <source>
        <dbReference type="WBParaSite" id="nRc.2.0.1.t36100-RA"/>
    </source>
</evidence>
<protein>
    <submittedName>
        <fullName evidence="2">SCP domain-containing protein</fullName>
    </submittedName>
</protein>
<name>A0A915KCJ7_ROMCU</name>